<proteinExistence type="predicted"/>
<dbReference type="AlphaFoldDB" id="A0A8J6PV87"/>
<organism evidence="2 3">
    <name type="scientific">Oryzicola mucosus</name>
    <dbReference type="NCBI Taxonomy" id="2767425"/>
    <lineage>
        <taxon>Bacteria</taxon>
        <taxon>Pseudomonadati</taxon>
        <taxon>Pseudomonadota</taxon>
        <taxon>Alphaproteobacteria</taxon>
        <taxon>Hyphomicrobiales</taxon>
        <taxon>Phyllobacteriaceae</taxon>
        <taxon>Oryzicola</taxon>
    </lineage>
</organism>
<dbReference type="Proteomes" id="UP000643405">
    <property type="component" value="Unassembled WGS sequence"/>
</dbReference>
<sequence length="190" mass="21436">MARWEGLRAHFRTPIFCRNTASPDAFCLQRPQEGRTMDKKTTEEFYEDLEDFDTAMLVTRDADMLRSRPMKPYVGNPDGSIRFLTSRHTHKIDEANADPAANVVFADDGEWISVSGDIMLSSDPSDIDELWTADAEPWFENGKADAVVMILNPRAAEYWDSSKLKANWEMLKSAVTGQKADPGTNQKLSL</sequence>
<dbReference type="InterPro" id="IPR052917">
    <property type="entry name" value="Stress-Dev_Protein"/>
</dbReference>
<accession>A0A8J6PV87</accession>
<dbReference type="EMBL" id="JACVVX010000002">
    <property type="protein sequence ID" value="MBD0414743.1"/>
    <property type="molecule type" value="Genomic_DNA"/>
</dbReference>
<feature type="domain" description="General stress protein FMN-binding split barrel" evidence="1">
    <location>
        <begin position="42"/>
        <end position="181"/>
    </location>
</feature>
<dbReference type="InterPro" id="IPR038725">
    <property type="entry name" value="YdaG_split_barrel_FMN-bd"/>
</dbReference>
<gene>
    <name evidence="2" type="ORF">ICI42_08760</name>
</gene>
<evidence type="ECO:0000313" key="3">
    <source>
        <dbReference type="Proteomes" id="UP000643405"/>
    </source>
</evidence>
<comment type="caution">
    <text evidence="2">The sequence shown here is derived from an EMBL/GenBank/DDBJ whole genome shotgun (WGS) entry which is preliminary data.</text>
</comment>
<dbReference type="Pfam" id="PF16242">
    <property type="entry name" value="Pyrid_ox_like"/>
    <property type="match status" value="1"/>
</dbReference>
<keyword evidence="3" id="KW-1185">Reference proteome</keyword>
<dbReference type="RefSeq" id="WP_188164168.1">
    <property type="nucleotide sequence ID" value="NZ_JACVVX010000002.1"/>
</dbReference>
<dbReference type="PANTHER" id="PTHR34818:SF1">
    <property type="entry name" value="PROTEIN BLI-3"/>
    <property type="match status" value="1"/>
</dbReference>
<dbReference type="Gene3D" id="2.30.110.10">
    <property type="entry name" value="Electron Transport, Fmn-binding Protein, Chain A"/>
    <property type="match status" value="1"/>
</dbReference>
<evidence type="ECO:0000313" key="2">
    <source>
        <dbReference type="EMBL" id="MBD0414743.1"/>
    </source>
</evidence>
<reference evidence="2" key="1">
    <citation type="submission" date="2020-09" db="EMBL/GenBank/DDBJ databases">
        <title>Genome seq and assembly of Tianweitania sp.</title>
        <authorList>
            <person name="Chhetri G."/>
        </authorList>
    </citation>
    <scope>NUCLEOTIDE SEQUENCE</scope>
    <source>
        <strain evidence="2">Rool2</strain>
    </source>
</reference>
<dbReference type="SUPFAM" id="SSF50475">
    <property type="entry name" value="FMN-binding split barrel"/>
    <property type="match status" value="1"/>
</dbReference>
<dbReference type="PANTHER" id="PTHR34818">
    <property type="entry name" value="PROTEIN BLI-3"/>
    <property type="match status" value="1"/>
</dbReference>
<protein>
    <submittedName>
        <fullName evidence="2">Pyridoxamine 5'-phosphate oxidase family protein</fullName>
    </submittedName>
</protein>
<dbReference type="InterPro" id="IPR012349">
    <property type="entry name" value="Split_barrel_FMN-bd"/>
</dbReference>
<evidence type="ECO:0000259" key="1">
    <source>
        <dbReference type="Pfam" id="PF16242"/>
    </source>
</evidence>
<name>A0A8J6PV87_9HYPH</name>